<organism evidence="1 2">
    <name type="scientific">Macrolepiota fuliginosa MF-IS2</name>
    <dbReference type="NCBI Taxonomy" id="1400762"/>
    <lineage>
        <taxon>Eukaryota</taxon>
        <taxon>Fungi</taxon>
        <taxon>Dikarya</taxon>
        <taxon>Basidiomycota</taxon>
        <taxon>Agaricomycotina</taxon>
        <taxon>Agaricomycetes</taxon>
        <taxon>Agaricomycetidae</taxon>
        <taxon>Agaricales</taxon>
        <taxon>Agaricineae</taxon>
        <taxon>Agaricaceae</taxon>
        <taxon>Macrolepiota</taxon>
    </lineage>
</organism>
<keyword evidence="2" id="KW-1185">Reference proteome</keyword>
<evidence type="ECO:0000313" key="1">
    <source>
        <dbReference type="EMBL" id="KAF9451603.1"/>
    </source>
</evidence>
<reference evidence="1" key="1">
    <citation type="submission" date="2020-11" db="EMBL/GenBank/DDBJ databases">
        <authorList>
            <consortium name="DOE Joint Genome Institute"/>
            <person name="Ahrendt S."/>
            <person name="Riley R."/>
            <person name="Andreopoulos W."/>
            <person name="Labutti K."/>
            <person name="Pangilinan J."/>
            <person name="Ruiz-Duenas F.J."/>
            <person name="Barrasa J.M."/>
            <person name="Sanchez-Garcia M."/>
            <person name="Camarero S."/>
            <person name="Miyauchi S."/>
            <person name="Serrano A."/>
            <person name="Linde D."/>
            <person name="Babiker R."/>
            <person name="Drula E."/>
            <person name="Ayuso-Fernandez I."/>
            <person name="Pacheco R."/>
            <person name="Padilla G."/>
            <person name="Ferreira P."/>
            <person name="Barriuso J."/>
            <person name="Kellner H."/>
            <person name="Castanera R."/>
            <person name="Alfaro M."/>
            <person name="Ramirez L."/>
            <person name="Pisabarro A.G."/>
            <person name="Kuo A."/>
            <person name="Tritt A."/>
            <person name="Lipzen A."/>
            <person name="He G."/>
            <person name="Yan M."/>
            <person name="Ng V."/>
            <person name="Cullen D."/>
            <person name="Martin F."/>
            <person name="Rosso M.-N."/>
            <person name="Henrissat B."/>
            <person name="Hibbett D."/>
            <person name="Martinez A.T."/>
            <person name="Grigoriev I.V."/>
        </authorList>
    </citation>
    <scope>NUCLEOTIDE SEQUENCE</scope>
    <source>
        <strain evidence="1">MF-IS2</strain>
    </source>
</reference>
<sequence>MLRRAPVSGAVSEAVETKVRPLGAMGPLQNSIWWIFRSKPPLTPSNSFLDISLSPIMGVIRSRIDPACGPPAKHLLLARSGTREQQIICTPCRCDRKNYLTLRNRSCARTLVPFRLPSGRPDGRFPLVYNGSYQVHPRYWCRHRTEGLSLVLGY</sequence>
<accession>A0A9P5XIP7</accession>
<name>A0A9P5XIP7_9AGAR</name>
<comment type="caution">
    <text evidence="1">The sequence shown here is derived from an EMBL/GenBank/DDBJ whole genome shotgun (WGS) entry which is preliminary data.</text>
</comment>
<gene>
    <name evidence="1" type="ORF">P691DRAFT_347000</name>
</gene>
<proteinExistence type="predicted"/>
<dbReference type="EMBL" id="MU151083">
    <property type="protein sequence ID" value="KAF9451603.1"/>
    <property type="molecule type" value="Genomic_DNA"/>
</dbReference>
<dbReference type="Proteomes" id="UP000807342">
    <property type="component" value="Unassembled WGS sequence"/>
</dbReference>
<dbReference type="AlphaFoldDB" id="A0A9P5XIP7"/>
<evidence type="ECO:0000313" key="2">
    <source>
        <dbReference type="Proteomes" id="UP000807342"/>
    </source>
</evidence>
<protein>
    <submittedName>
        <fullName evidence="1">Uncharacterized protein</fullName>
    </submittedName>
</protein>